<comment type="similarity">
    <text evidence="1">Belongs to the WD repeat mio family.</text>
</comment>
<evidence type="ECO:0000259" key="4">
    <source>
        <dbReference type="Pfam" id="PF17034"/>
    </source>
</evidence>
<dbReference type="Gene3D" id="2.130.10.10">
    <property type="entry name" value="YVTN repeat-like/Quinoprotein amine dehydrogenase"/>
    <property type="match status" value="2"/>
</dbReference>
<accession>A0A9W9QN67</accession>
<organism evidence="6 7">
    <name type="scientific">Penicillium brevicompactum</name>
    <dbReference type="NCBI Taxonomy" id="5074"/>
    <lineage>
        <taxon>Eukaryota</taxon>
        <taxon>Fungi</taxon>
        <taxon>Dikarya</taxon>
        <taxon>Ascomycota</taxon>
        <taxon>Pezizomycotina</taxon>
        <taxon>Eurotiomycetes</taxon>
        <taxon>Eurotiomycetidae</taxon>
        <taxon>Eurotiales</taxon>
        <taxon>Aspergillaceae</taxon>
        <taxon>Penicillium</taxon>
    </lineage>
</organism>
<keyword evidence="3" id="KW-0677">Repeat</keyword>
<reference evidence="6" key="1">
    <citation type="submission" date="2022-12" db="EMBL/GenBank/DDBJ databases">
        <authorList>
            <person name="Petersen C."/>
        </authorList>
    </citation>
    <scope>NUCLEOTIDE SEQUENCE</scope>
    <source>
        <strain evidence="6">IBT 35675</strain>
    </source>
</reference>
<dbReference type="PANTHER" id="PTHR16453:SF9">
    <property type="entry name" value="GATOR COMPLEX PROTEIN MIOS"/>
    <property type="match status" value="1"/>
</dbReference>
<feature type="domain" description="MIOS-like alpha-solenoid" evidence="5">
    <location>
        <begin position="478"/>
        <end position="684"/>
    </location>
</feature>
<proteinExistence type="inferred from homology"/>
<name>A0A9W9QN67_PENBR</name>
<dbReference type="InterPro" id="IPR049092">
    <property type="entry name" value="MIOS_a-sol"/>
</dbReference>
<dbReference type="Pfam" id="PF17034">
    <property type="entry name" value="zinc_ribbon_16"/>
    <property type="match status" value="1"/>
</dbReference>
<dbReference type="SUPFAM" id="SSF50978">
    <property type="entry name" value="WD40 repeat-like"/>
    <property type="match status" value="1"/>
</dbReference>
<evidence type="ECO:0000256" key="1">
    <source>
        <dbReference type="ARBA" id="ARBA00009713"/>
    </source>
</evidence>
<protein>
    <submittedName>
        <fullName evidence="6">Uncharacterized protein</fullName>
    </submittedName>
</protein>
<dbReference type="InterPro" id="IPR037593">
    <property type="entry name" value="MIOS/Sea4"/>
</dbReference>
<dbReference type="GO" id="GO:1904263">
    <property type="term" value="P:positive regulation of TORC1 signaling"/>
    <property type="evidence" value="ECO:0007669"/>
    <property type="project" value="TreeGrafter"/>
</dbReference>
<dbReference type="Proteomes" id="UP001148299">
    <property type="component" value="Unassembled WGS sequence"/>
</dbReference>
<dbReference type="InterPro" id="IPR031488">
    <property type="entry name" value="Zn_ribbon_mio"/>
</dbReference>
<comment type="caution">
    <text evidence="6">The sequence shown here is derived from an EMBL/GenBank/DDBJ whole genome shotgun (WGS) entry which is preliminary data.</text>
</comment>
<feature type="domain" description="GATOR2 complex protein MIO zinc-ribbon like" evidence="4">
    <location>
        <begin position="810"/>
        <end position="937"/>
    </location>
</feature>
<dbReference type="Pfam" id="PF21719">
    <property type="entry name" value="MIOS_a-sol"/>
    <property type="match status" value="1"/>
</dbReference>
<dbReference type="InterPro" id="IPR015943">
    <property type="entry name" value="WD40/YVTN_repeat-like_dom_sf"/>
</dbReference>
<sequence length="938" mass="103386">MESAIRWSPTSSATEQRFLSVDVTGKSFRLCRVNGYDGKTLRHEVLSTLTNVPGFRAFDWSTSNENLIAVGQSSGEATILRLDGDAKEALSFPVRNQRYCNAVAFSTHGLVASGLDRVRNDFCLNIWDVNQRLSPAGGSKGFTEPLRKLASSEPITSIKFFRDQPDTIVTGLTPTKEGPGNPSLQYSTRCVHNLAIDWLDENYIASCIPSNESTICVWDRRVGTRLTSPAVGSSAATAESGQTTAALQLKNVFHSKASIWSLRFSKTNRGSLAALSSTGHFKHYELAKDYLPEEYRSSIDETLGQGSSRNYPESVYTKNVRDVCVPFDHPTRGCSLKDRVVSFDFLNLNLTAQPSAIALDGNGTPQIITAQPPCAPVHLSSQSVLACGRSSNDSDVRSIHPLCDQISPISDLIGNIRSRVCFSSQEHSANSNGQLFVSRNLQPEPISSHEHRERTMALGSMGVPLTAKEALTLGAVNKSRCKEGYLFDETRNRKVVADDQALQDFWSWVERVSFRHGLEQRLINAKSDDAKTVAEAVASLTEQLDLPETKGCDTAYPSHRRLCLRLCGATQSYRELEQSVKTLSANNQHTKAAALAVFQDEPKLAYLGLRSNKPTQAHKLLAMAIAGASKGDSDTDWEETCAEIAKELIDPYARAILALVSKGDWNAVIKETTLPLKYRVEVALRWLPDDELGVYLRDATAEAIRQGDIEGVVLTGLGYLAMGLFQSYIGKFNDVQTPVLAMSHTVPRLVNNQKHVIQFEAWRETYRRQMNSWKLQLERARFDVGSRRFAVTADGRKLAPTPPQQVSLTCNYCTNPLTQHDASSQLSPSAKGTETVHPTVGNPLASATMSGTVCPRCGRHMPRCGVCTLWLGSPDPMSRASIAADAEASRKNTEAEVMRRFVVFCIHCNHGFHAHHASEWFKRHKVCPVAECNCICDR</sequence>
<evidence type="ECO:0000256" key="2">
    <source>
        <dbReference type="ARBA" id="ARBA00022574"/>
    </source>
</evidence>
<evidence type="ECO:0000259" key="5">
    <source>
        <dbReference type="Pfam" id="PF21719"/>
    </source>
</evidence>
<dbReference type="CDD" id="cd16691">
    <property type="entry name" value="mRING-H2-C3H3C2_Mio"/>
    <property type="match status" value="1"/>
</dbReference>
<evidence type="ECO:0000256" key="3">
    <source>
        <dbReference type="ARBA" id="ARBA00022737"/>
    </source>
</evidence>
<gene>
    <name evidence="6" type="ORF">N7541_010117</name>
</gene>
<dbReference type="PANTHER" id="PTHR16453">
    <property type="entry name" value="WD40 DOMAIN-CONTAINING PROTEIN MIO FAMILY MEMBER"/>
    <property type="match status" value="1"/>
</dbReference>
<keyword evidence="7" id="KW-1185">Reference proteome</keyword>
<dbReference type="EMBL" id="JAPZBR010000008">
    <property type="protein sequence ID" value="KAJ5340993.1"/>
    <property type="molecule type" value="Genomic_DNA"/>
</dbReference>
<dbReference type="GO" id="GO:0005737">
    <property type="term" value="C:cytoplasm"/>
    <property type="evidence" value="ECO:0007669"/>
    <property type="project" value="TreeGrafter"/>
</dbReference>
<dbReference type="AlphaFoldDB" id="A0A9W9QN67"/>
<keyword evidence="2" id="KW-0853">WD repeat</keyword>
<dbReference type="InterPro" id="IPR036322">
    <property type="entry name" value="WD40_repeat_dom_sf"/>
</dbReference>
<reference evidence="6" key="2">
    <citation type="journal article" date="2023" name="IMA Fungus">
        <title>Comparative genomic study of the Penicillium genus elucidates a diverse pangenome and 15 lateral gene transfer events.</title>
        <authorList>
            <person name="Petersen C."/>
            <person name="Sorensen T."/>
            <person name="Nielsen M.R."/>
            <person name="Sondergaard T.E."/>
            <person name="Sorensen J.L."/>
            <person name="Fitzpatrick D.A."/>
            <person name="Frisvad J.C."/>
            <person name="Nielsen K.L."/>
        </authorList>
    </citation>
    <scope>NUCLEOTIDE SEQUENCE</scope>
    <source>
        <strain evidence="6">IBT 35675</strain>
    </source>
</reference>
<evidence type="ECO:0000313" key="7">
    <source>
        <dbReference type="Proteomes" id="UP001148299"/>
    </source>
</evidence>
<evidence type="ECO:0000313" key="6">
    <source>
        <dbReference type="EMBL" id="KAJ5340993.1"/>
    </source>
</evidence>